<dbReference type="EMBL" id="CP003256">
    <property type="protein sequence ID" value="AGA60048.1"/>
    <property type="molecule type" value="Genomic_DNA"/>
</dbReference>
<name>L0EIG3_THECK</name>
<organism evidence="2 3">
    <name type="scientific">Thermobacillus composti (strain DSM 18247 / JCM 13945 / KWC4)</name>
    <dbReference type="NCBI Taxonomy" id="717605"/>
    <lineage>
        <taxon>Bacteria</taxon>
        <taxon>Bacillati</taxon>
        <taxon>Bacillota</taxon>
        <taxon>Bacilli</taxon>
        <taxon>Bacillales</taxon>
        <taxon>Paenibacillaceae</taxon>
        <taxon>Thermobacillus</taxon>
    </lineage>
</organism>
<feature type="transmembrane region" description="Helical" evidence="1">
    <location>
        <begin position="76"/>
        <end position="100"/>
    </location>
</feature>
<accession>L0EIG3</accession>
<keyword evidence="1" id="KW-0812">Transmembrane</keyword>
<dbReference type="HOGENOM" id="CLU_2290352_0_0_9"/>
<keyword evidence="3" id="KW-1185">Reference proteome</keyword>
<keyword evidence="1" id="KW-1133">Transmembrane helix</keyword>
<sequence length="101" mass="11355">MTEKLRKVFYRVGNVVIVCASPIFAFFLMVGIMFNPTDSATDTTGPILFAIGYTLFVFCFYKFLRRPMPGSKLQIFFVYLLSGIVLVLCAGALNILRVILN</sequence>
<dbReference type="Proteomes" id="UP000010795">
    <property type="component" value="Plasmid pTHECO01"/>
</dbReference>
<feature type="transmembrane region" description="Helical" evidence="1">
    <location>
        <begin position="12"/>
        <end position="34"/>
    </location>
</feature>
<proteinExistence type="predicted"/>
<evidence type="ECO:0000313" key="2">
    <source>
        <dbReference type="EMBL" id="AGA60048.1"/>
    </source>
</evidence>
<geneLocation type="plasmid" evidence="2 3">
    <name>pTHECO01</name>
</geneLocation>
<protein>
    <submittedName>
        <fullName evidence="2">Uncharacterized protein</fullName>
    </submittedName>
</protein>
<reference evidence="3" key="1">
    <citation type="submission" date="2012-01" db="EMBL/GenBank/DDBJ databases">
        <title>Complete sequence of plasmid of Thermobacillus composti KWC4.</title>
        <authorList>
            <person name="Lucas S."/>
            <person name="Han J."/>
            <person name="Lapidus A."/>
            <person name="Cheng J.-F."/>
            <person name="Goodwin L."/>
            <person name="Pitluck S."/>
            <person name="Peters L."/>
            <person name="Ovchinnikova G."/>
            <person name="Teshima H."/>
            <person name="Detter J.C."/>
            <person name="Han C."/>
            <person name="Tapia R."/>
            <person name="Land M."/>
            <person name="Hauser L."/>
            <person name="Kyrpides N."/>
            <person name="Ivanova N."/>
            <person name="Pagani I."/>
            <person name="Anderson I."/>
            <person name="Woyke T."/>
        </authorList>
    </citation>
    <scope>NUCLEOTIDE SEQUENCE [LARGE SCALE GENOMIC DNA]</scope>
    <source>
        <strain evidence="3">DSM 18247 / JCM 13945 / KWC4</strain>
        <plasmid evidence="3">Plasmid pTHECO01</plasmid>
    </source>
</reference>
<keyword evidence="2" id="KW-0614">Plasmid</keyword>
<keyword evidence="1" id="KW-0472">Membrane</keyword>
<dbReference type="KEGG" id="tco:Theco_4046"/>
<feature type="transmembrane region" description="Helical" evidence="1">
    <location>
        <begin position="46"/>
        <end position="64"/>
    </location>
</feature>
<evidence type="ECO:0000256" key="1">
    <source>
        <dbReference type="SAM" id="Phobius"/>
    </source>
</evidence>
<dbReference type="AlphaFoldDB" id="L0EIG3"/>
<gene>
    <name evidence="2" type="ordered locus">Theco_4046</name>
</gene>
<evidence type="ECO:0000313" key="3">
    <source>
        <dbReference type="Proteomes" id="UP000010795"/>
    </source>
</evidence>